<dbReference type="EnsemblMetazoa" id="ASIC014222-RA">
    <property type="protein sequence ID" value="ASIC014222-PA"/>
    <property type="gene ID" value="ASIC014222"/>
</dbReference>
<evidence type="ECO:0000313" key="4">
    <source>
        <dbReference type="Proteomes" id="UP000030765"/>
    </source>
</evidence>
<organism evidence="2">
    <name type="scientific">Anopheles sinensis</name>
    <name type="common">Mosquito</name>
    <dbReference type="NCBI Taxonomy" id="74873"/>
    <lineage>
        <taxon>Eukaryota</taxon>
        <taxon>Metazoa</taxon>
        <taxon>Ecdysozoa</taxon>
        <taxon>Arthropoda</taxon>
        <taxon>Hexapoda</taxon>
        <taxon>Insecta</taxon>
        <taxon>Pterygota</taxon>
        <taxon>Neoptera</taxon>
        <taxon>Endopterygota</taxon>
        <taxon>Diptera</taxon>
        <taxon>Nematocera</taxon>
        <taxon>Culicoidea</taxon>
        <taxon>Culicidae</taxon>
        <taxon>Anophelinae</taxon>
        <taxon>Anopheles</taxon>
    </lineage>
</organism>
<proteinExistence type="predicted"/>
<dbReference type="VEuPathDB" id="VectorBase:ASIC014222"/>
<reference evidence="3" key="2">
    <citation type="submission" date="2020-05" db="UniProtKB">
        <authorList>
            <consortium name="EnsemblMetazoa"/>
        </authorList>
    </citation>
    <scope>IDENTIFICATION</scope>
</reference>
<accession>A0A084W7M3</accession>
<dbReference type="EMBL" id="ATLV01021267">
    <property type="status" value="NOT_ANNOTATED_CDS"/>
    <property type="molecule type" value="Genomic_DNA"/>
</dbReference>
<dbReference type="EMBL" id="KE525315">
    <property type="protein sequence ID" value="KFB46217.1"/>
    <property type="molecule type" value="Genomic_DNA"/>
</dbReference>
<dbReference type="AlphaFoldDB" id="A0A084W7M3"/>
<sequence length="118" mass="13170">MIRRGPNARGLESPTLHSTNNRIQSGPHQPSGRLCYERSFRIHRSMATEPNVFTSHGSPTSVSGRFVCGWMFGEVGYAGNRPSALEGANEFGFEIGPFVLPFEMICAERFMISWQGFK</sequence>
<keyword evidence="4" id="KW-1185">Reference proteome</keyword>
<reference evidence="2 4" key="1">
    <citation type="journal article" date="2014" name="BMC Genomics">
        <title>Genome sequence of Anopheles sinensis provides insight into genetics basis of mosquito competence for malaria parasites.</title>
        <authorList>
            <person name="Zhou D."/>
            <person name="Zhang D."/>
            <person name="Ding G."/>
            <person name="Shi L."/>
            <person name="Hou Q."/>
            <person name="Ye Y."/>
            <person name="Xu Y."/>
            <person name="Zhou H."/>
            <person name="Xiong C."/>
            <person name="Li S."/>
            <person name="Yu J."/>
            <person name="Hong S."/>
            <person name="Yu X."/>
            <person name="Zou P."/>
            <person name="Chen C."/>
            <person name="Chang X."/>
            <person name="Wang W."/>
            <person name="Lv Y."/>
            <person name="Sun Y."/>
            <person name="Ma L."/>
            <person name="Shen B."/>
            <person name="Zhu C."/>
        </authorList>
    </citation>
    <scope>NUCLEOTIDE SEQUENCE [LARGE SCALE GENOMIC DNA]</scope>
</reference>
<evidence type="ECO:0000313" key="3">
    <source>
        <dbReference type="EnsemblMetazoa" id="ASIC014222-PA"/>
    </source>
</evidence>
<evidence type="ECO:0000313" key="2">
    <source>
        <dbReference type="EMBL" id="KFB46217.1"/>
    </source>
</evidence>
<name>A0A084W7M3_ANOSI</name>
<protein>
    <submittedName>
        <fullName evidence="2 3">Uncharacterized protein</fullName>
    </submittedName>
</protein>
<dbReference type="Proteomes" id="UP000030765">
    <property type="component" value="Unassembled WGS sequence"/>
</dbReference>
<feature type="region of interest" description="Disordered" evidence="1">
    <location>
        <begin position="1"/>
        <end position="31"/>
    </location>
</feature>
<evidence type="ECO:0000256" key="1">
    <source>
        <dbReference type="SAM" id="MobiDB-lite"/>
    </source>
</evidence>
<feature type="compositionally biased region" description="Polar residues" evidence="1">
    <location>
        <begin position="15"/>
        <end position="28"/>
    </location>
</feature>
<gene>
    <name evidence="2" type="ORF">ZHAS_00014222</name>
</gene>